<keyword evidence="3" id="KW-1185">Reference proteome</keyword>
<dbReference type="EMBL" id="BSXT01004446">
    <property type="protein sequence ID" value="GMF57909.1"/>
    <property type="molecule type" value="Genomic_DNA"/>
</dbReference>
<accession>A0A9W7D6F5</accession>
<proteinExistence type="predicted"/>
<gene>
    <name evidence="2" type="ORF">Pfra01_002482300</name>
</gene>
<evidence type="ECO:0000256" key="1">
    <source>
        <dbReference type="SAM" id="MobiDB-lite"/>
    </source>
</evidence>
<evidence type="ECO:0000313" key="3">
    <source>
        <dbReference type="Proteomes" id="UP001165121"/>
    </source>
</evidence>
<sequence length="97" mass="10637">MMCSVSSQDELWAQKSRRCDYPSAADESPASGADTANSNRHFHSVKQRNAKEPVDCASWGQSVEALQLQLHARLGDDKLLQMVIIARILLSPVSPSV</sequence>
<protein>
    <submittedName>
        <fullName evidence="2">Unnamed protein product</fullName>
    </submittedName>
</protein>
<dbReference type="Proteomes" id="UP001165121">
    <property type="component" value="Unassembled WGS sequence"/>
</dbReference>
<comment type="caution">
    <text evidence="2">The sequence shown here is derived from an EMBL/GenBank/DDBJ whole genome shotgun (WGS) entry which is preliminary data.</text>
</comment>
<dbReference type="AlphaFoldDB" id="A0A9W7D6F5"/>
<organism evidence="2 3">
    <name type="scientific">Phytophthora fragariaefolia</name>
    <dbReference type="NCBI Taxonomy" id="1490495"/>
    <lineage>
        <taxon>Eukaryota</taxon>
        <taxon>Sar</taxon>
        <taxon>Stramenopiles</taxon>
        <taxon>Oomycota</taxon>
        <taxon>Peronosporomycetes</taxon>
        <taxon>Peronosporales</taxon>
        <taxon>Peronosporaceae</taxon>
        <taxon>Phytophthora</taxon>
    </lineage>
</organism>
<feature type="region of interest" description="Disordered" evidence="1">
    <location>
        <begin position="21"/>
        <end position="49"/>
    </location>
</feature>
<name>A0A9W7D6F5_9STRA</name>
<evidence type="ECO:0000313" key="2">
    <source>
        <dbReference type="EMBL" id="GMF57909.1"/>
    </source>
</evidence>
<reference evidence="2" key="1">
    <citation type="submission" date="2023-04" db="EMBL/GenBank/DDBJ databases">
        <title>Phytophthora fragariaefolia NBRC 109709.</title>
        <authorList>
            <person name="Ichikawa N."/>
            <person name="Sato H."/>
            <person name="Tonouchi N."/>
        </authorList>
    </citation>
    <scope>NUCLEOTIDE SEQUENCE</scope>
    <source>
        <strain evidence="2">NBRC 109709</strain>
    </source>
</reference>